<evidence type="ECO:0000313" key="1">
    <source>
        <dbReference type="EMBL" id="SMQ12107.1"/>
    </source>
</evidence>
<sequence length="189" mass="22445">MKLNWNIRYQIVSKYIYPINAQLIFEIPITNSTVYMKQDLLDISRKYIVLLDTLKFIQAWRTSTNDDRFPNYHIGSEQIWRSDRKFHHAEQGFALGLMNPVPIISDMACRYEYPNIQISFANHFTRTIWLLANHAEYLPIAVKSLEMAQTFQQYMGRDNCAIHSIADIYQQWWQQNQHLFPQVPDDLIG</sequence>
<dbReference type="Pfam" id="PF22162">
    <property type="entry name" value="PFIN"/>
    <property type="match status" value="1"/>
</dbReference>
<dbReference type="EMBL" id="FXUV01000015">
    <property type="protein sequence ID" value="SMQ12107.1"/>
    <property type="molecule type" value="Genomic_DNA"/>
</dbReference>
<dbReference type="InterPro" id="IPR054044">
    <property type="entry name" value="PFIN"/>
</dbReference>
<protein>
    <submittedName>
        <fullName evidence="2">Uncharacterized protein</fullName>
    </submittedName>
</protein>
<evidence type="ECO:0000313" key="3">
    <source>
        <dbReference type="Proteomes" id="UP000215450"/>
    </source>
</evidence>
<organism evidence="2 3">
    <name type="scientific">Kingella negevensis</name>
    <dbReference type="NCBI Taxonomy" id="1522312"/>
    <lineage>
        <taxon>Bacteria</taxon>
        <taxon>Pseudomonadati</taxon>
        <taxon>Pseudomonadota</taxon>
        <taxon>Betaproteobacteria</taxon>
        <taxon>Neisseriales</taxon>
        <taxon>Neisseriaceae</taxon>
        <taxon>Kingella</taxon>
    </lineage>
</organism>
<gene>
    <name evidence="2" type="ORF">KEBURONENSIS_01040</name>
    <name evidence="1" type="ORF">KEBURONENSIS_01116</name>
</gene>
<reference evidence="2 3" key="2">
    <citation type="submission" date="2017-06" db="EMBL/GenBank/DDBJ databases">
        <authorList>
            <person name="Kim H.J."/>
            <person name="Triplett B.A."/>
        </authorList>
    </citation>
    <scope>NUCLEOTIDE SEQUENCE [LARGE SCALE GENOMIC DNA]</scope>
    <source>
        <strain evidence="2">Kingella_eburonensis</strain>
    </source>
</reference>
<proteinExistence type="predicted"/>
<accession>A0A238TAM5</accession>
<dbReference type="AlphaFoldDB" id="A0A238TAM5"/>
<keyword evidence="3" id="KW-1185">Reference proteome</keyword>
<dbReference type="EMBL" id="FXUV02000017">
    <property type="protein sequence ID" value="SNB63148.1"/>
    <property type="molecule type" value="Genomic_DNA"/>
</dbReference>
<dbReference type="OrthoDB" id="5679866at2"/>
<reference evidence="1" key="1">
    <citation type="submission" date="2017-05" db="EMBL/GenBank/DDBJ databases">
        <authorList>
            <person name="Song R."/>
            <person name="Chenine A.L."/>
            <person name="Ruprecht R.M."/>
        </authorList>
    </citation>
    <scope>NUCLEOTIDE SEQUENCE</scope>
    <source>
        <strain evidence="1">Kingella_eburonensis</strain>
    </source>
</reference>
<dbReference type="Proteomes" id="UP000215450">
    <property type="component" value="Unassembled WGS sequence"/>
</dbReference>
<evidence type="ECO:0000313" key="2">
    <source>
        <dbReference type="EMBL" id="SNB63148.1"/>
    </source>
</evidence>
<dbReference type="RefSeq" id="WP_143452786.1">
    <property type="nucleotide sequence ID" value="NZ_CP123447.1"/>
</dbReference>
<name>A0A238TAM5_9NEIS</name>